<accession>A0A6M3JD01</accession>
<dbReference type="EMBL" id="MT141575">
    <property type="protein sequence ID" value="QJA67716.1"/>
    <property type="molecule type" value="Genomic_DNA"/>
</dbReference>
<name>A0A6M3JD01_9ZZZZ</name>
<evidence type="ECO:0000313" key="1">
    <source>
        <dbReference type="EMBL" id="QJA67716.1"/>
    </source>
</evidence>
<dbReference type="EMBL" id="MT144658">
    <property type="protein sequence ID" value="QJH96664.1"/>
    <property type="molecule type" value="Genomic_DNA"/>
</dbReference>
<evidence type="ECO:0000313" key="2">
    <source>
        <dbReference type="EMBL" id="QJA81188.1"/>
    </source>
</evidence>
<dbReference type="EMBL" id="MT142450">
    <property type="protein sequence ID" value="QJA81188.1"/>
    <property type="molecule type" value="Genomic_DNA"/>
</dbReference>
<reference evidence="1" key="1">
    <citation type="submission" date="2020-03" db="EMBL/GenBank/DDBJ databases">
        <title>The deep terrestrial virosphere.</title>
        <authorList>
            <person name="Holmfeldt K."/>
            <person name="Nilsson E."/>
            <person name="Simone D."/>
            <person name="Lopez-Fernandez M."/>
            <person name="Wu X."/>
            <person name="de Brujin I."/>
            <person name="Lundin D."/>
            <person name="Andersson A."/>
            <person name="Bertilsson S."/>
            <person name="Dopson M."/>
        </authorList>
    </citation>
    <scope>NUCLEOTIDE SEQUENCE</scope>
    <source>
        <strain evidence="2">MM415A00575</strain>
        <strain evidence="1">MM415B00170</strain>
        <strain evidence="3">TM448B00791</strain>
    </source>
</reference>
<protein>
    <submittedName>
        <fullName evidence="1">Uncharacterized protein</fullName>
    </submittedName>
</protein>
<sequence length="315" mass="35754">MSRIQCKGCDYQPSSFDTIEGYCMGCAAQIIKAHEALLDENVRLKREHDIVLEDNQRIRENSKAGPAEKAINANRICSICRGSISKDEFVIISVVHAACYRKKGEAEPEKEQVAQVKHPTGSNDKPNHKRNYCFHCGVTVKNQKYCHGCGRKLLWPATDLVVGVDYMIKAEPEPRRFTKHARHFIPPKTIFDNIKLYESSEQPGYLEKLLHEACDRIDAKDETIDRLTAENAAKDAEICRLIAANQRLEGFEGSILEPLQERYKIVCEENVTLHVEIDSLTANQFPESPICSRCGKPRKSLGVLWDNHIDCKEDE</sequence>
<dbReference type="AlphaFoldDB" id="A0A6M3JD01"/>
<proteinExistence type="predicted"/>
<gene>
    <name evidence="2" type="ORF">MM415A00575_0024</name>
    <name evidence="1" type="ORF">MM415B00170_0025</name>
    <name evidence="3" type="ORF">TM448B00791_0002</name>
</gene>
<evidence type="ECO:0000313" key="3">
    <source>
        <dbReference type="EMBL" id="QJH96664.1"/>
    </source>
</evidence>
<organism evidence="1">
    <name type="scientific">viral metagenome</name>
    <dbReference type="NCBI Taxonomy" id="1070528"/>
    <lineage>
        <taxon>unclassified sequences</taxon>
        <taxon>metagenomes</taxon>
        <taxon>organismal metagenomes</taxon>
    </lineage>
</organism>